<feature type="compositionally biased region" description="Basic and acidic residues" evidence="12">
    <location>
        <begin position="459"/>
        <end position="469"/>
    </location>
</feature>
<evidence type="ECO:0000256" key="13">
    <source>
        <dbReference type="SAM" id="SignalP"/>
    </source>
</evidence>
<evidence type="ECO:0000256" key="10">
    <source>
        <dbReference type="ARBA" id="ARBA00023180"/>
    </source>
</evidence>
<evidence type="ECO:0000256" key="11">
    <source>
        <dbReference type="ARBA" id="ARBA00046340"/>
    </source>
</evidence>
<name>A0ABP1E9R2_9APHY</name>
<feature type="compositionally biased region" description="Pro residues" evidence="12">
    <location>
        <begin position="304"/>
        <end position="313"/>
    </location>
</feature>
<evidence type="ECO:0000256" key="4">
    <source>
        <dbReference type="ARBA" id="ARBA00022723"/>
    </source>
</evidence>
<evidence type="ECO:0000256" key="3">
    <source>
        <dbReference type="ARBA" id="ARBA00022525"/>
    </source>
</evidence>
<feature type="compositionally biased region" description="Low complexity" evidence="12">
    <location>
        <begin position="314"/>
        <end position="337"/>
    </location>
</feature>
<evidence type="ECO:0000256" key="12">
    <source>
        <dbReference type="SAM" id="MobiDB-lite"/>
    </source>
</evidence>
<keyword evidence="8" id="KW-0503">Monooxygenase</keyword>
<feature type="compositionally biased region" description="Low complexity" evidence="12">
    <location>
        <begin position="346"/>
        <end position="357"/>
    </location>
</feature>
<evidence type="ECO:0000256" key="9">
    <source>
        <dbReference type="ARBA" id="ARBA00023157"/>
    </source>
</evidence>
<evidence type="ECO:0000256" key="8">
    <source>
        <dbReference type="ARBA" id="ARBA00023033"/>
    </source>
</evidence>
<sequence>MLSSIPLVLAVASLSPLASAHIAFWDKSMFGFNVTQQTFQGDNRPVIPLMDMSFDEWWFHGHLDYPPHDGDFFELPAGGTAMSQLSCDKGATSWYASSPGGDAGYGGDYPCPGQPLSQFHTTGIEDVTGCGLGIAYKSDARSVQPEDFAIFSVNHTCVWYLNTAFQVPSDMPACPEGGCTCAWFWIHSPDSGAEQIYMTGFKCEVTGAHATKPIGKPAVARRCGADAANGVNQATPSNCTVGPKQPLYWYQKERNNMFEGTYSPPVYNDLYGFADGAQNDIFQAATVNGVSVFGDDPAAGGAPPTNPPAPSPPASSAAPAASSPAQSSAPAPTVETPAPVPPTSSPPADSTPSSSPATPTPSPDTGNHEVVQTSALPASETPSSPDASSQTPATSTTPTPEVTTTGAAPTPEVTTTSTAPTPEVTTVSTTPIPEVTTSASAPASTKKCTKKGNKKKRAAKEAELNARHDAIRRHVKRRLPDGF</sequence>
<dbReference type="PRINTS" id="PR01217">
    <property type="entry name" value="PRICHEXTENSN"/>
</dbReference>
<keyword evidence="15" id="KW-1185">Reference proteome</keyword>
<comment type="cofactor">
    <cofactor evidence="1">
        <name>Cu(2+)</name>
        <dbReference type="ChEBI" id="CHEBI:29036"/>
    </cofactor>
</comment>
<dbReference type="Pfam" id="PF22810">
    <property type="entry name" value="LPMO_AA14"/>
    <property type="match status" value="1"/>
</dbReference>
<keyword evidence="9" id="KW-1015">Disulfide bond</keyword>
<feature type="region of interest" description="Disordered" evidence="12">
    <location>
        <begin position="295"/>
        <end position="483"/>
    </location>
</feature>
<feature type="signal peptide" evidence="13">
    <location>
        <begin position="1"/>
        <end position="20"/>
    </location>
</feature>
<accession>A0ABP1E9R2</accession>
<comment type="similarity">
    <text evidence="11">Belongs to the polysaccharide monooxygenase AA14 family.</text>
</comment>
<dbReference type="InterPro" id="IPR054497">
    <property type="entry name" value="LPMO_AA14"/>
</dbReference>
<comment type="subcellular location">
    <subcellularLocation>
        <location evidence="2">Secreted</location>
    </subcellularLocation>
</comment>
<dbReference type="EMBL" id="OZ037952">
    <property type="protein sequence ID" value="CAL1716053.1"/>
    <property type="molecule type" value="Genomic_DNA"/>
</dbReference>
<evidence type="ECO:0000256" key="1">
    <source>
        <dbReference type="ARBA" id="ARBA00001973"/>
    </source>
</evidence>
<organism evidence="14 15">
    <name type="scientific">Somion occarium</name>
    <dbReference type="NCBI Taxonomy" id="3059160"/>
    <lineage>
        <taxon>Eukaryota</taxon>
        <taxon>Fungi</taxon>
        <taxon>Dikarya</taxon>
        <taxon>Basidiomycota</taxon>
        <taxon>Agaricomycotina</taxon>
        <taxon>Agaricomycetes</taxon>
        <taxon>Polyporales</taxon>
        <taxon>Cerrenaceae</taxon>
        <taxon>Somion</taxon>
    </lineage>
</organism>
<gene>
    <name evidence="14" type="ORF">GFSPODELE1_LOCUS10563</name>
</gene>
<evidence type="ECO:0008006" key="16">
    <source>
        <dbReference type="Google" id="ProtNLM"/>
    </source>
</evidence>
<evidence type="ECO:0000256" key="5">
    <source>
        <dbReference type="ARBA" id="ARBA00022729"/>
    </source>
</evidence>
<reference evidence="15" key="1">
    <citation type="submission" date="2024-04" db="EMBL/GenBank/DDBJ databases">
        <authorList>
            <person name="Shaw F."/>
            <person name="Minotto A."/>
        </authorList>
    </citation>
    <scope>NUCLEOTIDE SEQUENCE [LARGE SCALE GENOMIC DNA]</scope>
</reference>
<proteinExistence type="inferred from homology"/>
<evidence type="ECO:0000256" key="7">
    <source>
        <dbReference type="ARBA" id="ARBA00023008"/>
    </source>
</evidence>
<keyword evidence="10" id="KW-0325">Glycoprotein</keyword>
<evidence type="ECO:0000256" key="6">
    <source>
        <dbReference type="ARBA" id="ARBA00023002"/>
    </source>
</evidence>
<keyword evidence="5 13" id="KW-0732">Signal</keyword>
<keyword evidence="6" id="KW-0560">Oxidoreductase</keyword>
<keyword evidence="3" id="KW-0964">Secreted</keyword>
<keyword evidence="7" id="KW-0186">Copper</keyword>
<evidence type="ECO:0000313" key="15">
    <source>
        <dbReference type="Proteomes" id="UP001497453"/>
    </source>
</evidence>
<feature type="compositionally biased region" description="Basic residues" evidence="12">
    <location>
        <begin position="447"/>
        <end position="458"/>
    </location>
</feature>
<protein>
    <recommendedName>
        <fullName evidence="16">Lytic polysaccharide monooxygenase 9</fullName>
    </recommendedName>
</protein>
<dbReference type="Proteomes" id="UP001497453">
    <property type="component" value="Chromosome 9"/>
</dbReference>
<evidence type="ECO:0000313" key="14">
    <source>
        <dbReference type="EMBL" id="CAL1716053.1"/>
    </source>
</evidence>
<feature type="compositionally biased region" description="Low complexity" evidence="12">
    <location>
        <begin position="381"/>
        <end position="446"/>
    </location>
</feature>
<evidence type="ECO:0000256" key="2">
    <source>
        <dbReference type="ARBA" id="ARBA00004613"/>
    </source>
</evidence>
<feature type="chain" id="PRO_5046100612" description="Lytic polysaccharide monooxygenase 9" evidence="13">
    <location>
        <begin position="21"/>
        <end position="483"/>
    </location>
</feature>
<keyword evidence="4" id="KW-0479">Metal-binding</keyword>